<evidence type="ECO:0000313" key="2">
    <source>
        <dbReference type="EMBL" id="TYK26433.1"/>
    </source>
</evidence>
<sequence length="132" mass="14929">MGIHTKKPHMSSTTTSTWVNSLSFSGYLNSKDREEPSLGSIETQDRKIKVVNHGFEFGGPTCRGSSVSDYIGERSSPYIVRNNSIRRGSKKIREEKEESRWRVVWSFVLPCRECRASKPNVVQPRPIQGPSS</sequence>
<accession>A0A5D3DS79</accession>
<organism evidence="2 4">
    <name type="scientific">Cucumis melo var. makuwa</name>
    <name type="common">Oriental melon</name>
    <dbReference type="NCBI Taxonomy" id="1194695"/>
    <lineage>
        <taxon>Eukaryota</taxon>
        <taxon>Viridiplantae</taxon>
        <taxon>Streptophyta</taxon>
        <taxon>Embryophyta</taxon>
        <taxon>Tracheophyta</taxon>
        <taxon>Spermatophyta</taxon>
        <taxon>Magnoliopsida</taxon>
        <taxon>eudicotyledons</taxon>
        <taxon>Gunneridae</taxon>
        <taxon>Pentapetalae</taxon>
        <taxon>rosids</taxon>
        <taxon>fabids</taxon>
        <taxon>Cucurbitales</taxon>
        <taxon>Cucurbitaceae</taxon>
        <taxon>Benincaseae</taxon>
        <taxon>Cucumis</taxon>
    </lineage>
</organism>
<protein>
    <submittedName>
        <fullName evidence="2">Uncharacterized protein</fullName>
    </submittedName>
</protein>
<dbReference type="AlphaFoldDB" id="A0A5D3DS79"/>
<evidence type="ECO:0000313" key="3">
    <source>
        <dbReference type="Proteomes" id="UP000321393"/>
    </source>
</evidence>
<gene>
    <name evidence="2" type="ORF">E5676_scaffold861G00970</name>
    <name evidence="1" type="ORF">E6C27_scaffold96G001880</name>
</gene>
<dbReference type="Proteomes" id="UP000321947">
    <property type="component" value="Unassembled WGS sequence"/>
</dbReference>
<dbReference type="EMBL" id="SSTE01007279">
    <property type="protein sequence ID" value="KAA0057006.1"/>
    <property type="molecule type" value="Genomic_DNA"/>
</dbReference>
<evidence type="ECO:0000313" key="1">
    <source>
        <dbReference type="EMBL" id="KAA0057006.1"/>
    </source>
</evidence>
<proteinExistence type="predicted"/>
<reference evidence="3 4" key="1">
    <citation type="submission" date="2019-08" db="EMBL/GenBank/DDBJ databases">
        <title>Draft genome sequences of two oriental melons (Cucumis melo L. var makuwa).</title>
        <authorList>
            <person name="Kwon S.-Y."/>
        </authorList>
    </citation>
    <scope>NUCLEOTIDE SEQUENCE [LARGE SCALE GENOMIC DNA]</scope>
    <source>
        <strain evidence="4">cv. Chang Bougi</strain>
        <strain evidence="3">cv. SW 3</strain>
        <tissue evidence="2">Leaf</tissue>
    </source>
</reference>
<name>A0A5D3DS79_CUCMM</name>
<dbReference type="Proteomes" id="UP000321393">
    <property type="component" value="Unassembled WGS sequence"/>
</dbReference>
<comment type="caution">
    <text evidence="2">The sequence shown here is derived from an EMBL/GenBank/DDBJ whole genome shotgun (WGS) entry which is preliminary data.</text>
</comment>
<evidence type="ECO:0000313" key="4">
    <source>
        <dbReference type="Proteomes" id="UP000321947"/>
    </source>
</evidence>
<dbReference type="EMBL" id="SSTD01003381">
    <property type="protein sequence ID" value="TYK26433.1"/>
    <property type="molecule type" value="Genomic_DNA"/>
</dbReference>